<reference evidence="1" key="2">
    <citation type="submission" date="2019-07" db="EMBL/GenBank/DDBJ databases">
        <authorList>
            <person name="Seetharam A."/>
            <person name="Woodhouse M."/>
            <person name="Cannon E."/>
        </authorList>
    </citation>
    <scope>NUCLEOTIDE SEQUENCE [LARGE SCALE GENOMIC DNA]</scope>
    <source>
        <strain evidence="1">cv. B73</strain>
    </source>
</reference>
<dbReference type="AlphaFoldDB" id="A0A804NLD3"/>
<evidence type="ECO:0000313" key="2">
    <source>
        <dbReference type="Proteomes" id="UP000007305"/>
    </source>
</evidence>
<accession>A0A804NLD3</accession>
<dbReference type="EnsemblPlants" id="Zm00001eb169320_T001">
    <property type="protein sequence ID" value="Zm00001eb169320_P001"/>
    <property type="gene ID" value="Zm00001eb169320"/>
</dbReference>
<reference evidence="2" key="1">
    <citation type="journal article" date="2009" name="Science">
        <title>The B73 maize genome: complexity, diversity, and dynamics.</title>
        <authorList>
            <person name="Schnable P.S."/>
            <person name="Ware D."/>
            <person name="Fulton R.S."/>
            <person name="Stein J.C."/>
            <person name="Wei F."/>
            <person name="Pasternak S."/>
            <person name="Liang C."/>
            <person name="Zhang J."/>
            <person name="Fulton L."/>
            <person name="Graves T.A."/>
            <person name="Minx P."/>
            <person name="Reily A.D."/>
            <person name="Courtney L."/>
            <person name="Kruchowski S.S."/>
            <person name="Tomlinson C."/>
            <person name="Strong C."/>
            <person name="Delehaunty K."/>
            <person name="Fronick C."/>
            <person name="Courtney B."/>
            <person name="Rock S.M."/>
            <person name="Belter E."/>
            <person name="Du F."/>
            <person name="Kim K."/>
            <person name="Abbott R.M."/>
            <person name="Cotton M."/>
            <person name="Levy A."/>
            <person name="Marchetto P."/>
            <person name="Ochoa K."/>
            <person name="Jackson S.M."/>
            <person name="Gillam B."/>
            <person name="Chen W."/>
            <person name="Yan L."/>
            <person name="Higginbotham J."/>
            <person name="Cardenas M."/>
            <person name="Waligorski J."/>
            <person name="Applebaum E."/>
            <person name="Phelps L."/>
            <person name="Falcone J."/>
            <person name="Kanchi K."/>
            <person name="Thane T."/>
            <person name="Scimone A."/>
            <person name="Thane N."/>
            <person name="Henke J."/>
            <person name="Wang T."/>
            <person name="Ruppert J."/>
            <person name="Shah N."/>
            <person name="Rotter K."/>
            <person name="Hodges J."/>
            <person name="Ingenthron E."/>
            <person name="Cordes M."/>
            <person name="Kohlberg S."/>
            <person name="Sgro J."/>
            <person name="Delgado B."/>
            <person name="Mead K."/>
            <person name="Chinwalla A."/>
            <person name="Leonard S."/>
            <person name="Crouse K."/>
            <person name="Collura K."/>
            <person name="Kudrna D."/>
            <person name="Currie J."/>
            <person name="He R."/>
            <person name="Angelova A."/>
            <person name="Rajasekar S."/>
            <person name="Mueller T."/>
            <person name="Lomeli R."/>
            <person name="Scara G."/>
            <person name="Ko A."/>
            <person name="Delaney K."/>
            <person name="Wissotski M."/>
            <person name="Lopez G."/>
            <person name="Campos D."/>
            <person name="Braidotti M."/>
            <person name="Ashley E."/>
            <person name="Golser W."/>
            <person name="Kim H."/>
            <person name="Lee S."/>
            <person name="Lin J."/>
            <person name="Dujmic Z."/>
            <person name="Kim W."/>
            <person name="Talag J."/>
            <person name="Zuccolo A."/>
            <person name="Fan C."/>
            <person name="Sebastian A."/>
            <person name="Kramer M."/>
            <person name="Spiegel L."/>
            <person name="Nascimento L."/>
            <person name="Zutavern T."/>
            <person name="Miller B."/>
            <person name="Ambroise C."/>
            <person name="Muller S."/>
            <person name="Spooner W."/>
            <person name="Narechania A."/>
            <person name="Ren L."/>
            <person name="Wei S."/>
            <person name="Kumari S."/>
            <person name="Faga B."/>
            <person name="Levy M.J."/>
            <person name="McMahan L."/>
            <person name="Van Buren P."/>
            <person name="Vaughn M.W."/>
            <person name="Ying K."/>
            <person name="Yeh C.-T."/>
            <person name="Emrich S.J."/>
            <person name="Jia Y."/>
            <person name="Kalyanaraman A."/>
            <person name="Hsia A.-P."/>
            <person name="Barbazuk W.B."/>
            <person name="Baucom R.S."/>
            <person name="Brutnell T.P."/>
            <person name="Carpita N.C."/>
            <person name="Chaparro C."/>
            <person name="Chia J.-M."/>
            <person name="Deragon J.-M."/>
            <person name="Estill J.C."/>
            <person name="Fu Y."/>
            <person name="Jeddeloh J.A."/>
            <person name="Han Y."/>
            <person name="Lee H."/>
            <person name="Li P."/>
            <person name="Lisch D.R."/>
            <person name="Liu S."/>
            <person name="Liu Z."/>
            <person name="Nagel D.H."/>
            <person name="McCann M.C."/>
            <person name="SanMiguel P."/>
            <person name="Myers A.M."/>
            <person name="Nettleton D."/>
            <person name="Nguyen J."/>
            <person name="Penning B.W."/>
            <person name="Ponnala L."/>
            <person name="Schneider K.L."/>
            <person name="Schwartz D.C."/>
            <person name="Sharma A."/>
            <person name="Soderlund C."/>
            <person name="Springer N.M."/>
            <person name="Sun Q."/>
            <person name="Wang H."/>
            <person name="Waterman M."/>
            <person name="Westerman R."/>
            <person name="Wolfgruber T.K."/>
            <person name="Yang L."/>
            <person name="Yu Y."/>
            <person name="Zhang L."/>
            <person name="Zhou S."/>
            <person name="Zhu Q."/>
            <person name="Bennetzen J.L."/>
            <person name="Dawe R.K."/>
            <person name="Jiang J."/>
            <person name="Jiang N."/>
            <person name="Presting G.G."/>
            <person name="Wessler S.R."/>
            <person name="Aluru S."/>
            <person name="Martienssen R.A."/>
            <person name="Clifton S.W."/>
            <person name="McCombie W.R."/>
            <person name="Wing R.A."/>
            <person name="Wilson R.K."/>
        </authorList>
    </citation>
    <scope>NUCLEOTIDE SEQUENCE [LARGE SCALE GENOMIC DNA]</scope>
    <source>
        <strain evidence="2">cv. B73</strain>
    </source>
</reference>
<sequence>MIRQWSTPELYIHLDMHTQCSDAVFKGPEGLEGAEGARWVPGKHTGFWYLFFCLLFCLRSRSEEGSWRMKRITRSIPLPLLKRERRRLQGWRQMIMGATIRLRRFPSLASSLYPTDSLCCLASLCHTKVSKKYGFVDV</sequence>
<organism evidence="1 2">
    <name type="scientific">Zea mays</name>
    <name type="common">Maize</name>
    <dbReference type="NCBI Taxonomy" id="4577"/>
    <lineage>
        <taxon>Eukaryota</taxon>
        <taxon>Viridiplantae</taxon>
        <taxon>Streptophyta</taxon>
        <taxon>Embryophyta</taxon>
        <taxon>Tracheophyta</taxon>
        <taxon>Spermatophyta</taxon>
        <taxon>Magnoliopsida</taxon>
        <taxon>Liliopsida</taxon>
        <taxon>Poales</taxon>
        <taxon>Poaceae</taxon>
        <taxon>PACMAD clade</taxon>
        <taxon>Panicoideae</taxon>
        <taxon>Andropogonodae</taxon>
        <taxon>Andropogoneae</taxon>
        <taxon>Tripsacinae</taxon>
        <taxon>Zea</taxon>
    </lineage>
</organism>
<protein>
    <submittedName>
        <fullName evidence="1">Uncharacterized protein</fullName>
    </submittedName>
</protein>
<gene>
    <name evidence="1" type="primary">LOC103652906</name>
</gene>
<keyword evidence="2" id="KW-1185">Reference proteome</keyword>
<evidence type="ECO:0000313" key="1">
    <source>
        <dbReference type="EnsemblPlants" id="Zm00001eb169320_P001"/>
    </source>
</evidence>
<dbReference type="InParanoid" id="A0A804NLD3"/>
<proteinExistence type="predicted"/>
<reference evidence="1" key="3">
    <citation type="submission" date="2021-05" db="UniProtKB">
        <authorList>
            <consortium name="EnsemblPlants"/>
        </authorList>
    </citation>
    <scope>IDENTIFICATION</scope>
    <source>
        <strain evidence="1">cv. B73</strain>
    </source>
</reference>
<dbReference type="Gramene" id="Zm00001eb169320_T001">
    <property type="protein sequence ID" value="Zm00001eb169320_P001"/>
    <property type="gene ID" value="Zm00001eb169320"/>
</dbReference>
<name>A0A804NLD3_MAIZE</name>
<dbReference type="Proteomes" id="UP000007305">
    <property type="component" value="Chromosome 4"/>
</dbReference>